<dbReference type="AlphaFoldDB" id="A0A914CDY7"/>
<dbReference type="WBParaSite" id="ACRNAN_Path_92.g342.t1">
    <property type="protein sequence ID" value="ACRNAN_Path_92.g342.t1"/>
    <property type="gene ID" value="ACRNAN_Path_92.g342"/>
</dbReference>
<feature type="transmembrane region" description="Helical" evidence="1">
    <location>
        <begin position="20"/>
        <end position="46"/>
    </location>
</feature>
<sequence>MLVARMALKQFWKRRHRSMVLVRMIVLMNLYLVTTQTILVILVAFVEQVNQAQAVQACRRQNAQLASIHSQTEQNLIHTLMNNMSTPVDKLTQGYWIGVTLAPDHSITHLKASNIDGTPFNYSTFAPGEPNNCSSSCPYAENCVLTYPASNVTFNKQYENKWNDFPCFLTATGYEDHNSDVFYGLVHNHFVGYKNHLDIEQILVYICIFL</sequence>
<dbReference type="Pfam" id="PF00059">
    <property type="entry name" value="Lectin_C"/>
    <property type="match status" value="1"/>
</dbReference>
<feature type="domain" description="C-type lectin" evidence="2">
    <location>
        <begin position="53"/>
        <end position="167"/>
    </location>
</feature>
<dbReference type="InterPro" id="IPR050111">
    <property type="entry name" value="C-type_lectin/snaclec_domain"/>
</dbReference>
<keyword evidence="1" id="KW-0812">Transmembrane</keyword>
<evidence type="ECO:0000256" key="1">
    <source>
        <dbReference type="SAM" id="Phobius"/>
    </source>
</evidence>
<dbReference type="Gene3D" id="3.10.100.10">
    <property type="entry name" value="Mannose-Binding Protein A, subunit A"/>
    <property type="match status" value="1"/>
</dbReference>
<evidence type="ECO:0000313" key="3">
    <source>
        <dbReference type="Proteomes" id="UP000887540"/>
    </source>
</evidence>
<dbReference type="SUPFAM" id="SSF56436">
    <property type="entry name" value="C-type lectin-like"/>
    <property type="match status" value="1"/>
</dbReference>
<accession>A0A914CDY7</accession>
<dbReference type="InterPro" id="IPR001304">
    <property type="entry name" value="C-type_lectin-like"/>
</dbReference>
<reference evidence="4" key="1">
    <citation type="submission" date="2022-11" db="UniProtKB">
        <authorList>
            <consortium name="WormBaseParasite"/>
        </authorList>
    </citation>
    <scope>IDENTIFICATION</scope>
</reference>
<dbReference type="SMART" id="SM00034">
    <property type="entry name" value="CLECT"/>
    <property type="match status" value="1"/>
</dbReference>
<protein>
    <submittedName>
        <fullName evidence="4">C-type lectin domain-containing protein</fullName>
    </submittedName>
</protein>
<name>A0A914CDY7_9BILA</name>
<dbReference type="CDD" id="cd00037">
    <property type="entry name" value="CLECT"/>
    <property type="match status" value="1"/>
</dbReference>
<dbReference type="InterPro" id="IPR016187">
    <property type="entry name" value="CTDL_fold"/>
</dbReference>
<organism evidence="3 4">
    <name type="scientific">Acrobeloides nanus</name>
    <dbReference type="NCBI Taxonomy" id="290746"/>
    <lineage>
        <taxon>Eukaryota</taxon>
        <taxon>Metazoa</taxon>
        <taxon>Ecdysozoa</taxon>
        <taxon>Nematoda</taxon>
        <taxon>Chromadorea</taxon>
        <taxon>Rhabditida</taxon>
        <taxon>Tylenchina</taxon>
        <taxon>Cephalobomorpha</taxon>
        <taxon>Cephaloboidea</taxon>
        <taxon>Cephalobidae</taxon>
        <taxon>Acrobeloides</taxon>
    </lineage>
</organism>
<dbReference type="Proteomes" id="UP000887540">
    <property type="component" value="Unplaced"/>
</dbReference>
<evidence type="ECO:0000313" key="4">
    <source>
        <dbReference type="WBParaSite" id="ACRNAN_Path_92.g342.t1"/>
    </source>
</evidence>
<proteinExistence type="predicted"/>
<dbReference type="InterPro" id="IPR016186">
    <property type="entry name" value="C-type_lectin-like/link_sf"/>
</dbReference>
<dbReference type="PANTHER" id="PTHR22803">
    <property type="entry name" value="MANNOSE, PHOSPHOLIPASE, LECTIN RECEPTOR RELATED"/>
    <property type="match status" value="1"/>
</dbReference>
<dbReference type="PROSITE" id="PS50041">
    <property type="entry name" value="C_TYPE_LECTIN_2"/>
    <property type="match status" value="1"/>
</dbReference>
<keyword evidence="1" id="KW-1133">Transmembrane helix</keyword>
<keyword evidence="3" id="KW-1185">Reference proteome</keyword>
<keyword evidence="1" id="KW-0472">Membrane</keyword>
<evidence type="ECO:0000259" key="2">
    <source>
        <dbReference type="PROSITE" id="PS50041"/>
    </source>
</evidence>